<proteinExistence type="predicted"/>
<sequence>MSAPTSLLYLDTLLCLRQHDNPFDADSPYLLLFAGQPGPQPQADVVRITSRHWHNRTRSGRLHLVNSWVHHDVRPTSVLLVAMLEQNWQLDLNDAALDSLRRAMQTRWSHFVRRMASASLPLAAQHAFKRQLQCLLRNDALIQIRPLPLSTLHGALPALNFSGLGARYRASFHTRRLQAAGLTLA</sequence>
<keyword evidence="2" id="KW-1185">Reference proteome</keyword>
<protein>
    <submittedName>
        <fullName evidence="1">Uncharacterized protein</fullName>
    </submittedName>
</protein>
<reference evidence="1 2" key="1">
    <citation type="submission" date="2020-06" db="EMBL/GenBank/DDBJ databases">
        <title>Draft genome of Uliginosibacterium sp. IMCC34675.</title>
        <authorList>
            <person name="Song J."/>
        </authorList>
    </citation>
    <scope>NUCLEOTIDE SEQUENCE [LARGE SCALE GENOMIC DNA]</scope>
    <source>
        <strain evidence="1 2">IMCC34675</strain>
    </source>
</reference>
<dbReference type="EMBL" id="JABCSC020000001">
    <property type="protein sequence ID" value="NSL54468.1"/>
    <property type="molecule type" value="Genomic_DNA"/>
</dbReference>
<dbReference type="Proteomes" id="UP000778523">
    <property type="component" value="Unassembled WGS sequence"/>
</dbReference>
<dbReference type="RefSeq" id="WP_170020964.1">
    <property type="nucleotide sequence ID" value="NZ_JABCSC020000001.1"/>
</dbReference>
<gene>
    <name evidence="1" type="ORF">HJ583_005490</name>
</gene>
<evidence type="ECO:0000313" key="1">
    <source>
        <dbReference type="EMBL" id="NSL54468.1"/>
    </source>
</evidence>
<comment type="caution">
    <text evidence="1">The sequence shown here is derived from an EMBL/GenBank/DDBJ whole genome shotgun (WGS) entry which is preliminary data.</text>
</comment>
<organism evidence="1 2">
    <name type="scientific">Uliginosibacterium aquaticum</name>
    <dbReference type="NCBI Taxonomy" id="2731212"/>
    <lineage>
        <taxon>Bacteria</taxon>
        <taxon>Pseudomonadati</taxon>
        <taxon>Pseudomonadota</taxon>
        <taxon>Betaproteobacteria</taxon>
        <taxon>Rhodocyclales</taxon>
        <taxon>Zoogloeaceae</taxon>
        <taxon>Uliginosibacterium</taxon>
    </lineage>
</organism>
<accession>A0ABX2IDF6</accession>
<name>A0ABX2IDF6_9RHOO</name>
<evidence type="ECO:0000313" key="2">
    <source>
        <dbReference type="Proteomes" id="UP000778523"/>
    </source>
</evidence>